<accession>X1T9H1</accession>
<sequence>DDIWFKRTLEESTIKQNQLLQLIGSKTKQDIKKDEIIDFSKIEYEFKDASLEKFTNI</sequence>
<dbReference type="Gene3D" id="3.90.1210.10">
    <property type="entry name" value="Antifreeze-like/N-acetylneuraminic acid synthase C-terminal domain"/>
    <property type="match status" value="1"/>
</dbReference>
<gene>
    <name evidence="1" type="ORF">S12H4_17254</name>
</gene>
<evidence type="ECO:0000313" key="1">
    <source>
        <dbReference type="EMBL" id="GAI84200.1"/>
    </source>
</evidence>
<dbReference type="EMBL" id="BARW01008416">
    <property type="protein sequence ID" value="GAI84200.1"/>
    <property type="molecule type" value="Genomic_DNA"/>
</dbReference>
<protein>
    <submittedName>
        <fullName evidence="1">Uncharacterized protein</fullName>
    </submittedName>
</protein>
<proteinExistence type="predicted"/>
<comment type="caution">
    <text evidence="1">The sequence shown here is derived from an EMBL/GenBank/DDBJ whole genome shotgun (WGS) entry which is preliminary data.</text>
</comment>
<name>X1T9H1_9ZZZZ</name>
<organism evidence="1">
    <name type="scientific">marine sediment metagenome</name>
    <dbReference type="NCBI Taxonomy" id="412755"/>
    <lineage>
        <taxon>unclassified sequences</taxon>
        <taxon>metagenomes</taxon>
        <taxon>ecological metagenomes</taxon>
    </lineage>
</organism>
<dbReference type="AlphaFoldDB" id="X1T9H1"/>
<feature type="non-terminal residue" evidence="1">
    <location>
        <position position="1"/>
    </location>
</feature>
<reference evidence="1" key="1">
    <citation type="journal article" date="2014" name="Front. Microbiol.">
        <title>High frequency of phylogenetically diverse reductive dehalogenase-homologous genes in deep subseafloor sedimentary metagenomes.</title>
        <authorList>
            <person name="Kawai M."/>
            <person name="Futagami T."/>
            <person name="Toyoda A."/>
            <person name="Takaki Y."/>
            <person name="Nishi S."/>
            <person name="Hori S."/>
            <person name="Arai W."/>
            <person name="Tsubouchi T."/>
            <person name="Morono Y."/>
            <person name="Uchiyama I."/>
            <person name="Ito T."/>
            <person name="Fujiyama A."/>
            <person name="Inagaki F."/>
            <person name="Takami H."/>
        </authorList>
    </citation>
    <scope>NUCLEOTIDE SEQUENCE</scope>
    <source>
        <strain evidence="1">Expedition CK06-06</strain>
    </source>
</reference>